<sequence length="68" mass="7867">MKNAIISYPRIGANRELKFAIEKYFKKQSTQEELLACAKDLRLDTGERLRKLGLTLSLVMTFLFMIPC</sequence>
<evidence type="ECO:0000313" key="2">
    <source>
        <dbReference type="EMBL" id="SUX41200.1"/>
    </source>
</evidence>
<dbReference type="Proteomes" id="UP000254161">
    <property type="component" value="Unassembled WGS sequence"/>
</dbReference>
<dbReference type="InterPro" id="IPR038071">
    <property type="entry name" value="UROD/MetE-like_sf"/>
</dbReference>
<evidence type="ECO:0000259" key="1">
    <source>
        <dbReference type="Pfam" id="PF08267"/>
    </source>
</evidence>
<dbReference type="GO" id="GO:0008652">
    <property type="term" value="P:amino acid biosynthetic process"/>
    <property type="evidence" value="ECO:0007669"/>
    <property type="project" value="InterPro"/>
</dbReference>
<dbReference type="Gene3D" id="3.20.20.210">
    <property type="match status" value="1"/>
</dbReference>
<gene>
    <name evidence="2" type="primary">metE_2</name>
    <name evidence="2" type="ORF">NCTC12264_02018</name>
</gene>
<reference evidence="2 3" key="1">
    <citation type="submission" date="2018-06" db="EMBL/GenBank/DDBJ databases">
        <authorList>
            <consortium name="Pathogen Informatics"/>
            <person name="Doyle S."/>
        </authorList>
    </citation>
    <scope>NUCLEOTIDE SEQUENCE [LARGE SCALE GENOMIC DNA]</scope>
    <source>
        <strain evidence="2 3">NCTC12264</strain>
    </source>
</reference>
<dbReference type="GO" id="GO:0003871">
    <property type="term" value="F:5-methyltetrahydropteroyltriglutamate-homocysteine S-methyltransferase activity"/>
    <property type="evidence" value="ECO:0007669"/>
    <property type="project" value="UniProtKB-EC"/>
</dbReference>
<accession>A0A381F3R5</accession>
<keyword evidence="2" id="KW-0808">Transferase</keyword>
<keyword evidence="2" id="KW-0489">Methyltransferase</keyword>
<dbReference type="EMBL" id="UFUZ01000005">
    <property type="protein sequence ID" value="SUX41200.1"/>
    <property type="molecule type" value="Genomic_DNA"/>
</dbReference>
<dbReference type="Pfam" id="PF08267">
    <property type="entry name" value="Meth_synt_1"/>
    <property type="match status" value="1"/>
</dbReference>
<protein>
    <submittedName>
        <fullName evidence="2">5-methyltetrahydropteroyltriglutamate--homocysteine methyltransferase</fullName>
        <ecNumber evidence="2">2.1.1.14</ecNumber>
    </submittedName>
</protein>
<dbReference type="EC" id="2.1.1.14" evidence="2"/>
<evidence type="ECO:0000313" key="3">
    <source>
        <dbReference type="Proteomes" id="UP000254161"/>
    </source>
</evidence>
<dbReference type="SUPFAM" id="SSF51726">
    <property type="entry name" value="UROD/MetE-like"/>
    <property type="match status" value="1"/>
</dbReference>
<name>A0A381F3R5_CAMUP</name>
<organism evidence="2 3">
    <name type="scientific">Campylobacter upsaliensis</name>
    <dbReference type="NCBI Taxonomy" id="28080"/>
    <lineage>
        <taxon>Bacteria</taxon>
        <taxon>Pseudomonadati</taxon>
        <taxon>Campylobacterota</taxon>
        <taxon>Epsilonproteobacteria</taxon>
        <taxon>Campylobacterales</taxon>
        <taxon>Campylobacteraceae</taxon>
        <taxon>Campylobacter</taxon>
    </lineage>
</organism>
<proteinExistence type="predicted"/>
<dbReference type="AlphaFoldDB" id="A0A381F3R5"/>
<feature type="domain" description="Cobalamin-independent methionine synthase MetE N-terminal" evidence="1">
    <location>
        <begin position="3"/>
        <end position="62"/>
    </location>
</feature>
<dbReference type="GO" id="GO:0008270">
    <property type="term" value="F:zinc ion binding"/>
    <property type="evidence" value="ECO:0007669"/>
    <property type="project" value="InterPro"/>
</dbReference>
<dbReference type="InterPro" id="IPR013215">
    <property type="entry name" value="Cbl-indep_Met_Synth_N"/>
</dbReference>
<dbReference type="GO" id="GO:0032259">
    <property type="term" value="P:methylation"/>
    <property type="evidence" value="ECO:0007669"/>
    <property type="project" value="UniProtKB-KW"/>
</dbReference>